<reference evidence="2" key="1">
    <citation type="journal article" date="2020" name="mSystems">
        <title>Genome- and Community-Level Interaction Insights into Carbon Utilization and Element Cycling Functions of Hydrothermarchaeota in Hydrothermal Sediment.</title>
        <authorList>
            <person name="Zhou Z."/>
            <person name="Liu Y."/>
            <person name="Xu W."/>
            <person name="Pan J."/>
            <person name="Luo Z.H."/>
            <person name="Li M."/>
        </authorList>
    </citation>
    <scope>NUCLEOTIDE SEQUENCE [LARGE SCALE GENOMIC DNA]</scope>
    <source>
        <strain evidence="2">SpSt-289</strain>
    </source>
</reference>
<evidence type="ECO:0000313" key="2">
    <source>
        <dbReference type="EMBL" id="HDX33216.1"/>
    </source>
</evidence>
<accession>A0A7C1FJA0</accession>
<dbReference type="SMART" id="SM00028">
    <property type="entry name" value="TPR"/>
    <property type="match status" value="6"/>
</dbReference>
<keyword evidence="1" id="KW-0802">TPR repeat</keyword>
<dbReference type="EMBL" id="DSMG01000177">
    <property type="protein sequence ID" value="HDX33216.1"/>
    <property type="molecule type" value="Genomic_DNA"/>
</dbReference>
<dbReference type="InterPro" id="IPR019734">
    <property type="entry name" value="TPR_rpt"/>
</dbReference>
<evidence type="ECO:0000256" key="1">
    <source>
        <dbReference type="PROSITE-ProRule" id="PRU00339"/>
    </source>
</evidence>
<comment type="caution">
    <text evidence="2">The sequence shown here is derived from an EMBL/GenBank/DDBJ whole genome shotgun (WGS) entry which is preliminary data.</text>
</comment>
<dbReference type="Gene3D" id="1.25.40.10">
    <property type="entry name" value="Tetratricopeptide repeat domain"/>
    <property type="match status" value="1"/>
</dbReference>
<dbReference type="InterPro" id="IPR027417">
    <property type="entry name" value="P-loop_NTPase"/>
</dbReference>
<gene>
    <name evidence="2" type="ORF">ENQ20_17250</name>
</gene>
<dbReference type="PROSITE" id="PS50293">
    <property type="entry name" value="TPR_REGION"/>
    <property type="match status" value="1"/>
</dbReference>
<dbReference type="PROSITE" id="PS50005">
    <property type="entry name" value="TPR"/>
    <property type="match status" value="2"/>
</dbReference>
<dbReference type="SUPFAM" id="SSF52540">
    <property type="entry name" value="P-loop containing nucleoside triphosphate hydrolases"/>
    <property type="match status" value="1"/>
</dbReference>
<dbReference type="InterPro" id="IPR011990">
    <property type="entry name" value="TPR-like_helical_dom_sf"/>
</dbReference>
<feature type="repeat" description="TPR" evidence="1">
    <location>
        <begin position="584"/>
        <end position="617"/>
    </location>
</feature>
<feature type="repeat" description="TPR" evidence="1">
    <location>
        <begin position="544"/>
        <end position="577"/>
    </location>
</feature>
<dbReference type="PANTHER" id="PTHR10098">
    <property type="entry name" value="RAPSYN-RELATED"/>
    <property type="match status" value="1"/>
</dbReference>
<dbReference type="GO" id="GO:0043531">
    <property type="term" value="F:ADP binding"/>
    <property type="evidence" value="ECO:0007669"/>
    <property type="project" value="InterPro"/>
</dbReference>
<organism evidence="2">
    <name type="scientific">Caldilinea aerophila</name>
    <dbReference type="NCBI Taxonomy" id="133453"/>
    <lineage>
        <taxon>Bacteria</taxon>
        <taxon>Bacillati</taxon>
        <taxon>Chloroflexota</taxon>
        <taxon>Caldilineae</taxon>
        <taxon>Caldilineales</taxon>
        <taxon>Caldilineaceae</taxon>
        <taxon>Caldilinea</taxon>
    </lineage>
</organism>
<name>A0A7C1FJA0_9CHLR</name>
<dbReference type="Gene3D" id="3.40.50.300">
    <property type="entry name" value="P-loop containing nucleotide triphosphate hydrolases"/>
    <property type="match status" value="1"/>
</dbReference>
<proteinExistence type="predicted"/>
<dbReference type="Pfam" id="PF13424">
    <property type="entry name" value="TPR_12"/>
    <property type="match status" value="2"/>
</dbReference>
<sequence length="725" mass="82540">MDPTPTPNNLTAYRLQGFVGSRSRLRTLHEWLTGRDDLPAIAISGEQGNGKSTLAVAAAWNHFHHFSDGIIQVSPAGVSPFRLYDVVRTMDTVLGTALTRSSDDRWGIGILEQLYKRRRLLILDKLAGATERELATLVEIIGHLHENEGQSRIILIDRKFSANIAGLVQHQHIHLTGLPREDLDAFIAARAPQEVRSQAQRHAEAIYTLAHSSPMCMRFIFGLLEEFSFDELASALRNLGGQDGDIPAINICAFALETYALQNPAAGVFLSRLVRAVGGVYEHALYELFWHDLGSIEAYERTVSDLARRALIERDPFRSRVILHPIVRRYLEENAAMLGEEWDRRHAAFYVRQAEQYQLLPLQRWGEVDPDWGNIFAGADWCAKRLIRIFQEEPETLIDVDDAQWQQICAQIDLDAVRPDLRLAKDYALALAYYAFWRHPPGILRWLMVGAVAARATHNMRDYAWFLTNIGRQLFFLGRVEEAVEWLQRAVPIFDERDLLADLAYVLTDLGTSYRVLDEPRRALEYFIAAFHCVAQLGDLHGLATAYMNLGSAYFSLNQPERALIEHRRALRVALRNDDKHLLASVYNNMGLALEALERYEEAIKAYEYALAMFTKSEDLIGVSACYNNLGSVCYARGDFEQAHAWYTLDMALLRQRGAWTDLAATLHNLGHVALEQGREEEALAYFTESRDLYAAFDLDDYVREEEEMIHYVQTLRANKSLTKR</sequence>
<dbReference type="SUPFAM" id="SSF48452">
    <property type="entry name" value="TPR-like"/>
    <property type="match status" value="2"/>
</dbReference>
<dbReference type="Pfam" id="PF13374">
    <property type="entry name" value="TPR_10"/>
    <property type="match status" value="1"/>
</dbReference>
<protein>
    <submittedName>
        <fullName evidence="2">Tetratricopeptide repeat protein</fullName>
    </submittedName>
</protein>
<dbReference type="AlphaFoldDB" id="A0A7C1FJA0"/>